<keyword evidence="2" id="KW-0472">Membrane</keyword>
<evidence type="ECO:0000313" key="4">
    <source>
        <dbReference type="Proteomes" id="UP001454036"/>
    </source>
</evidence>
<keyword evidence="4" id="KW-1185">Reference proteome</keyword>
<keyword evidence="2" id="KW-0812">Transmembrane</keyword>
<evidence type="ECO:0000256" key="1">
    <source>
        <dbReference type="SAM" id="MobiDB-lite"/>
    </source>
</evidence>
<name>A0AAV3R2P3_LITER</name>
<dbReference type="GO" id="GO:0005794">
    <property type="term" value="C:Golgi apparatus"/>
    <property type="evidence" value="ECO:0007669"/>
    <property type="project" value="TreeGrafter"/>
</dbReference>
<dbReference type="GO" id="GO:0005783">
    <property type="term" value="C:endoplasmic reticulum"/>
    <property type="evidence" value="ECO:0007669"/>
    <property type="project" value="TreeGrafter"/>
</dbReference>
<evidence type="ECO:0000313" key="3">
    <source>
        <dbReference type="EMBL" id="GAA0168657.1"/>
    </source>
</evidence>
<protein>
    <recommendedName>
        <fullName evidence="5">Transmembrane protein</fullName>
    </recommendedName>
</protein>
<evidence type="ECO:0008006" key="5">
    <source>
        <dbReference type="Google" id="ProtNLM"/>
    </source>
</evidence>
<dbReference type="PANTHER" id="PTHR13448:SF14">
    <property type="entry name" value="F26K24.17 PROTEIN"/>
    <property type="match status" value="1"/>
</dbReference>
<dbReference type="InterPro" id="IPR019308">
    <property type="entry name" value="TMEM214"/>
</dbReference>
<organism evidence="3 4">
    <name type="scientific">Lithospermum erythrorhizon</name>
    <name type="common">Purple gromwell</name>
    <name type="synonym">Lithospermum officinale var. erythrorhizon</name>
    <dbReference type="NCBI Taxonomy" id="34254"/>
    <lineage>
        <taxon>Eukaryota</taxon>
        <taxon>Viridiplantae</taxon>
        <taxon>Streptophyta</taxon>
        <taxon>Embryophyta</taxon>
        <taxon>Tracheophyta</taxon>
        <taxon>Spermatophyta</taxon>
        <taxon>Magnoliopsida</taxon>
        <taxon>eudicotyledons</taxon>
        <taxon>Gunneridae</taxon>
        <taxon>Pentapetalae</taxon>
        <taxon>asterids</taxon>
        <taxon>lamiids</taxon>
        <taxon>Boraginales</taxon>
        <taxon>Boraginaceae</taxon>
        <taxon>Boraginoideae</taxon>
        <taxon>Lithospermeae</taxon>
        <taxon>Lithospermum</taxon>
    </lineage>
</organism>
<dbReference type="AlphaFoldDB" id="A0AAV3R2P3"/>
<accession>A0AAV3R2P3</accession>
<feature type="compositionally biased region" description="Basic residues" evidence="1">
    <location>
        <begin position="10"/>
        <end position="19"/>
    </location>
</feature>
<sequence>MEDHGWKKVTYVKKNKKSQKAPAGKSKDSGVDEVEAPGNLFESLEKDTVEKGRKIDVNGEVGYDLEKGKKRVEKKEKVKKPKMPKVSIADAAAKIDAGDLAAFLNDVGASYESKQDIQLMRFADYFGRAFSAVNAAQFPYLKMFREEPVAKNADIPISHISETVYKTSVDWISQKSYEALGSFVLWVLESIMSDLLTQQSGSKGSKKASQQASSKSQVAMFLVISMVLRRKPDVLINICSTLTENSKYQGQDKLLVIVWMIVQASQGDLAVGLYLWGHHTLPLLRGKQFSNPQLRDLVLQLAERILSVPKSRSILVNGAVRKGERLLPPSELDLLLRLSFPPSSTRAKSTERFAAIYPTLKAVALAGSPGSKAMKQVSQQMMVISLRAASEGIPELSKEASSISIWCFSASPDSFKHWDKLYMDNIEASVAILKKLNGDWKKLSAKQICTDPLVETLKSFRKKNEKALNGGVDVAAEAVFKEADKYCKLLLGRLSTGYGCLIFMALFVLALAVLVKTFLFQMETLYSY</sequence>
<proteinExistence type="predicted"/>
<reference evidence="3 4" key="1">
    <citation type="submission" date="2024-01" db="EMBL/GenBank/DDBJ databases">
        <title>The complete chloroplast genome sequence of Lithospermum erythrorhizon: insights into the phylogenetic relationship among Boraginaceae species and the maternal lineages of purple gromwells.</title>
        <authorList>
            <person name="Okada T."/>
            <person name="Watanabe K."/>
        </authorList>
    </citation>
    <scope>NUCLEOTIDE SEQUENCE [LARGE SCALE GENOMIC DNA]</scope>
</reference>
<dbReference type="Proteomes" id="UP001454036">
    <property type="component" value="Unassembled WGS sequence"/>
</dbReference>
<dbReference type="EMBL" id="BAABME010006545">
    <property type="protein sequence ID" value="GAA0168657.1"/>
    <property type="molecule type" value="Genomic_DNA"/>
</dbReference>
<keyword evidence="2" id="KW-1133">Transmembrane helix</keyword>
<feature type="region of interest" description="Disordered" evidence="1">
    <location>
        <begin position="1"/>
        <end position="34"/>
    </location>
</feature>
<dbReference type="PANTHER" id="PTHR13448">
    <property type="entry name" value="TRANSMEMBRANE PROTEIN 214"/>
    <property type="match status" value="1"/>
</dbReference>
<dbReference type="Pfam" id="PF10151">
    <property type="entry name" value="TMEM214"/>
    <property type="match status" value="1"/>
</dbReference>
<evidence type="ECO:0000256" key="2">
    <source>
        <dbReference type="SAM" id="Phobius"/>
    </source>
</evidence>
<gene>
    <name evidence="3" type="ORF">LIER_23325</name>
</gene>
<feature type="transmembrane region" description="Helical" evidence="2">
    <location>
        <begin position="496"/>
        <end position="519"/>
    </location>
</feature>
<comment type="caution">
    <text evidence="3">The sequence shown here is derived from an EMBL/GenBank/DDBJ whole genome shotgun (WGS) entry which is preliminary data.</text>
</comment>